<protein>
    <submittedName>
        <fullName evidence="4">Ig-like domain-containing protein</fullName>
    </submittedName>
</protein>
<dbReference type="InterPro" id="IPR008964">
    <property type="entry name" value="Invasin/intimin_cell_adhesion"/>
</dbReference>
<dbReference type="SMART" id="SM00635">
    <property type="entry name" value="BID_2"/>
    <property type="match status" value="3"/>
</dbReference>
<feature type="domain" description="Transglutaminase-like" evidence="2">
    <location>
        <begin position="213"/>
        <end position="276"/>
    </location>
</feature>
<dbReference type="Pfam" id="PF01841">
    <property type="entry name" value="Transglut_core"/>
    <property type="match status" value="1"/>
</dbReference>
<sequence length="594" mass="64439">MKIQNKIKNRYLWILSVLFFSLFCGGQADAQEISATLNQSYSSGAAYYGSQLSTKNERRIYTILVSHSRKGKILGAGVQSNGILVNFADQIPENNSKKLEALTSEIGRALDAFLFDYSENYWVRGCKCNLIIKSGPSRVTGIRIWFTDAYNGIRTDKAEADRQLKNLYAGVNGKNRYEIVKDAYEDINRLVEYPPDSKVNHMVYHTVVSGLLSKYGHEGVCECYARLFQLVCQKKGIACLLVQGGSQVLNGEVYTDHIWNYVQMEDGKWYLVDCTWGDGGRQASSTYFLAGSSTAGLTGRTVGQEHMPTGRFSNMKYKSFHAPKLSATAYKSGETQAAAPKKVTLSAGSMKLTTGGSEALTAKISPSAFPVDGLTWSSSNTKVADVTVMGSAGKVYITGKSAGTATITVSWKKKTLASCKVTVSKKAASVKYKIRLNAGTLPLQVKKSTTALKVLSITAGDGIKEWKSSNTAVVKVDKRTGKLTARKRGTAVITAVSRKGAKASCKVKVQKGQVTTGKLSLNKTSVELKKGESMVVKVSRIPLTATDKLTYRSSNPKIASVNAKGKITARKKGTVTITVRSAKGKTAKLKIKVK</sequence>
<feature type="domain" description="BIG2" evidence="3">
    <location>
        <begin position="515"/>
        <end position="591"/>
    </location>
</feature>
<evidence type="ECO:0000313" key="5">
    <source>
        <dbReference type="Proteomes" id="UP000657421"/>
    </source>
</evidence>
<accession>A0ABR7NBT2</accession>
<dbReference type="Gene3D" id="2.60.40.1080">
    <property type="match status" value="3"/>
</dbReference>
<dbReference type="EMBL" id="JACRSZ010000013">
    <property type="protein sequence ID" value="MBC8573864.1"/>
    <property type="molecule type" value="Genomic_DNA"/>
</dbReference>
<reference evidence="4 5" key="1">
    <citation type="submission" date="2020-08" db="EMBL/GenBank/DDBJ databases">
        <title>Genome public.</title>
        <authorList>
            <person name="Liu C."/>
            <person name="Sun Q."/>
        </authorList>
    </citation>
    <scope>NUCLEOTIDE SEQUENCE [LARGE SCALE GENOMIC DNA]</scope>
    <source>
        <strain evidence="4 5">NSJ-46</strain>
    </source>
</reference>
<comment type="caution">
    <text evidence="4">The sequence shown here is derived from an EMBL/GenBank/DDBJ whole genome shotgun (WGS) entry which is preliminary data.</text>
</comment>
<dbReference type="SUPFAM" id="SSF49373">
    <property type="entry name" value="Invasin/intimin cell-adhesion fragments"/>
    <property type="match status" value="3"/>
</dbReference>
<dbReference type="PANTHER" id="PTHR46333:SF2">
    <property type="entry name" value="CYTOKINESIS PROTEIN 3"/>
    <property type="match status" value="1"/>
</dbReference>
<evidence type="ECO:0000259" key="2">
    <source>
        <dbReference type="SMART" id="SM00460"/>
    </source>
</evidence>
<organism evidence="4 5">
    <name type="scientific">Jingyaoa shaoxingensis</name>
    <dbReference type="NCBI Taxonomy" id="2763671"/>
    <lineage>
        <taxon>Bacteria</taxon>
        <taxon>Bacillati</taxon>
        <taxon>Bacillota</taxon>
        <taxon>Clostridia</taxon>
        <taxon>Lachnospirales</taxon>
        <taxon>Lachnospiraceae</taxon>
        <taxon>Jingyaoa</taxon>
    </lineage>
</organism>
<evidence type="ECO:0000259" key="3">
    <source>
        <dbReference type="SMART" id="SM00635"/>
    </source>
</evidence>
<dbReference type="InterPro" id="IPR003343">
    <property type="entry name" value="Big_2"/>
</dbReference>
<feature type="signal peptide" evidence="1">
    <location>
        <begin position="1"/>
        <end position="30"/>
    </location>
</feature>
<dbReference type="Proteomes" id="UP000657421">
    <property type="component" value="Unassembled WGS sequence"/>
</dbReference>
<dbReference type="InterPro" id="IPR038765">
    <property type="entry name" value="Papain-like_cys_pep_sf"/>
</dbReference>
<evidence type="ECO:0000256" key="1">
    <source>
        <dbReference type="SAM" id="SignalP"/>
    </source>
</evidence>
<dbReference type="SMART" id="SM00460">
    <property type="entry name" value="TGc"/>
    <property type="match status" value="1"/>
</dbReference>
<dbReference type="PANTHER" id="PTHR46333">
    <property type="entry name" value="CYTOKINESIS PROTEIN 3"/>
    <property type="match status" value="1"/>
</dbReference>
<dbReference type="Gene3D" id="3.10.620.30">
    <property type="match status" value="1"/>
</dbReference>
<evidence type="ECO:0000313" key="4">
    <source>
        <dbReference type="EMBL" id="MBC8573864.1"/>
    </source>
</evidence>
<feature type="domain" description="BIG2" evidence="3">
    <location>
        <begin position="339"/>
        <end position="421"/>
    </location>
</feature>
<name>A0ABR7NBT2_9FIRM</name>
<gene>
    <name evidence="4" type="ORF">H8716_12330</name>
</gene>
<dbReference type="SUPFAM" id="SSF54001">
    <property type="entry name" value="Cysteine proteinases"/>
    <property type="match status" value="1"/>
</dbReference>
<keyword evidence="5" id="KW-1185">Reference proteome</keyword>
<dbReference type="Pfam" id="PF02368">
    <property type="entry name" value="Big_2"/>
    <property type="match status" value="3"/>
</dbReference>
<dbReference type="RefSeq" id="WP_249309222.1">
    <property type="nucleotide sequence ID" value="NZ_JACRSZ010000013.1"/>
</dbReference>
<feature type="chain" id="PRO_5046110965" evidence="1">
    <location>
        <begin position="31"/>
        <end position="594"/>
    </location>
</feature>
<dbReference type="InterPro" id="IPR002931">
    <property type="entry name" value="Transglutaminase-like"/>
</dbReference>
<keyword evidence="1" id="KW-0732">Signal</keyword>
<feature type="domain" description="BIG2" evidence="3">
    <location>
        <begin position="430"/>
        <end position="506"/>
    </location>
</feature>
<dbReference type="InterPro" id="IPR052557">
    <property type="entry name" value="CAP/Cytokinesis_protein"/>
</dbReference>
<proteinExistence type="predicted"/>